<accession>A0ABS5W7R3</accession>
<keyword evidence="1" id="KW-1133">Transmembrane helix</keyword>
<dbReference type="InterPro" id="IPR007621">
    <property type="entry name" value="TPM_dom"/>
</dbReference>
<keyword evidence="1" id="KW-0472">Membrane</keyword>
<feature type="chain" id="PRO_5047016143" evidence="2">
    <location>
        <begin position="23"/>
        <end position="282"/>
    </location>
</feature>
<comment type="caution">
    <text evidence="4">The sequence shown here is derived from an EMBL/GenBank/DDBJ whole genome shotgun (WGS) entry which is preliminary data.</text>
</comment>
<keyword evidence="1" id="KW-0812">Transmembrane</keyword>
<dbReference type="Gene3D" id="3.10.310.50">
    <property type="match status" value="1"/>
</dbReference>
<evidence type="ECO:0000256" key="2">
    <source>
        <dbReference type="SAM" id="SignalP"/>
    </source>
</evidence>
<feature type="transmembrane region" description="Helical" evidence="1">
    <location>
        <begin position="183"/>
        <end position="205"/>
    </location>
</feature>
<evidence type="ECO:0000256" key="1">
    <source>
        <dbReference type="SAM" id="Phobius"/>
    </source>
</evidence>
<evidence type="ECO:0000313" key="5">
    <source>
        <dbReference type="Proteomes" id="UP000811255"/>
    </source>
</evidence>
<evidence type="ECO:0000313" key="4">
    <source>
        <dbReference type="EMBL" id="MBT2134424.1"/>
    </source>
</evidence>
<sequence>MTRLLLIWLALLAALAGAPAAAQPNLPPRPEGPVYDGANIISPADKAALDAKLRAYNETTGRAVIVATVPSLDGQEIEPFAQALAESWDIGGAESENGVLFLVAPNERRMRIHTARGVQERMTDIMSGRIIRDVVTPRFKAGDLSGGIVSGVDAIVQQLDMDPAQAKAIEEAEKARQDRMSKAAAPAIAGVVFWIAMLVFFAVVFGRRTRGRRYHGRGGDTASAVGNVLMWTAINAAMNSGRGSGGGWGGGGGGGFGGGGGGFGGFGGGGGGFNGGGASGGW</sequence>
<gene>
    <name evidence="4" type="ORF">KK137_08780</name>
</gene>
<dbReference type="PANTHER" id="PTHR30373">
    <property type="entry name" value="UPF0603 PROTEIN YGCG"/>
    <property type="match status" value="1"/>
</dbReference>
<evidence type="ECO:0000259" key="3">
    <source>
        <dbReference type="Pfam" id="PF04536"/>
    </source>
</evidence>
<keyword evidence="5" id="KW-1185">Reference proteome</keyword>
<feature type="signal peptide" evidence="2">
    <location>
        <begin position="1"/>
        <end position="22"/>
    </location>
</feature>
<keyword evidence="2" id="KW-0732">Signal</keyword>
<protein>
    <submittedName>
        <fullName evidence="4">TPM domain-containing protein</fullName>
    </submittedName>
</protein>
<dbReference type="Proteomes" id="UP000811255">
    <property type="component" value="Unassembled WGS sequence"/>
</dbReference>
<reference evidence="4 5" key="1">
    <citation type="submission" date="2021-05" db="EMBL/GenBank/DDBJ databases">
        <title>Croceibacterium sp. LX-88 genome sequence.</title>
        <authorList>
            <person name="Luo X."/>
        </authorList>
    </citation>
    <scope>NUCLEOTIDE SEQUENCE [LARGE SCALE GENOMIC DNA]</scope>
    <source>
        <strain evidence="4 5">LX-88</strain>
    </source>
</reference>
<dbReference type="EMBL" id="JAHFVK010000001">
    <property type="protein sequence ID" value="MBT2134424.1"/>
    <property type="molecule type" value="Genomic_DNA"/>
</dbReference>
<feature type="domain" description="TPM" evidence="3">
    <location>
        <begin position="34"/>
        <end position="157"/>
    </location>
</feature>
<organism evidence="4 5">
    <name type="scientific">Croceibacterium selenioxidans</name>
    <dbReference type="NCBI Taxonomy" id="2838833"/>
    <lineage>
        <taxon>Bacteria</taxon>
        <taxon>Pseudomonadati</taxon>
        <taxon>Pseudomonadota</taxon>
        <taxon>Alphaproteobacteria</taxon>
        <taxon>Sphingomonadales</taxon>
        <taxon>Erythrobacteraceae</taxon>
        <taxon>Croceibacterium</taxon>
    </lineage>
</organism>
<proteinExistence type="predicted"/>
<dbReference type="PANTHER" id="PTHR30373:SF2">
    <property type="entry name" value="UPF0603 PROTEIN YGCG"/>
    <property type="match status" value="1"/>
</dbReference>
<dbReference type="RefSeq" id="WP_214535745.1">
    <property type="nucleotide sequence ID" value="NZ_JAHFVK010000001.1"/>
</dbReference>
<name>A0ABS5W7R3_9SPHN</name>
<dbReference type="Pfam" id="PF04536">
    <property type="entry name" value="TPM_phosphatase"/>
    <property type="match status" value="1"/>
</dbReference>